<dbReference type="SUPFAM" id="SSF53448">
    <property type="entry name" value="Nucleotide-diphospho-sugar transferases"/>
    <property type="match status" value="1"/>
</dbReference>
<evidence type="ECO:0000259" key="10">
    <source>
        <dbReference type="Pfam" id="PF04138"/>
    </source>
</evidence>
<keyword evidence="4 11" id="KW-0808">Transferase</keyword>
<organism evidence="11 12">
    <name type="scientific">Terriglobus albidus</name>
    <dbReference type="NCBI Taxonomy" id="1592106"/>
    <lineage>
        <taxon>Bacteria</taxon>
        <taxon>Pseudomonadati</taxon>
        <taxon>Acidobacteriota</taxon>
        <taxon>Terriglobia</taxon>
        <taxon>Terriglobales</taxon>
        <taxon>Acidobacteriaceae</taxon>
        <taxon>Terriglobus</taxon>
    </lineage>
</organism>
<accession>A0A5B9E653</accession>
<dbReference type="GO" id="GO:0009247">
    <property type="term" value="P:glycolipid biosynthetic process"/>
    <property type="evidence" value="ECO:0007669"/>
    <property type="project" value="TreeGrafter"/>
</dbReference>
<evidence type="ECO:0000256" key="2">
    <source>
        <dbReference type="ARBA" id="ARBA00006739"/>
    </source>
</evidence>
<dbReference type="InterPro" id="IPR001173">
    <property type="entry name" value="Glyco_trans_2-like"/>
</dbReference>
<protein>
    <submittedName>
        <fullName evidence="11">Glycosyltransferase family 2 protein</fullName>
    </submittedName>
</protein>
<evidence type="ECO:0000256" key="4">
    <source>
        <dbReference type="ARBA" id="ARBA00022679"/>
    </source>
</evidence>
<name>A0A5B9E653_9BACT</name>
<keyword evidence="6 8" id="KW-1133">Transmembrane helix</keyword>
<evidence type="ECO:0000259" key="9">
    <source>
        <dbReference type="Pfam" id="PF00535"/>
    </source>
</evidence>
<dbReference type="GO" id="GO:0000271">
    <property type="term" value="P:polysaccharide biosynthetic process"/>
    <property type="evidence" value="ECO:0007669"/>
    <property type="project" value="InterPro"/>
</dbReference>
<feature type="transmembrane region" description="Helical" evidence="8">
    <location>
        <begin position="346"/>
        <end position="368"/>
    </location>
</feature>
<evidence type="ECO:0000256" key="7">
    <source>
        <dbReference type="ARBA" id="ARBA00023136"/>
    </source>
</evidence>
<dbReference type="InterPro" id="IPR029044">
    <property type="entry name" value="Nucleotide-diphossugar_trans"/>
</dbReference>
<dbReference type="RefSeq" id="WP_147646922.1">
    <property type="nucleotide sequence ID" value="NZ_CP042806.1"/>
</dbReference>
<evidence type="ECO:0000256" key="5">
    <source>
        <dbReference type="ARBA" id="ARBA00022692"/>
    </source>
</evidence>
<dbReference type="OrthoDB" id="9810303at2"/>
<dbReference type="GO" id="GO:0016020">
    <property type="term" value="C:membrane"/>
    <property type="evidence" value="ECO:0007669"/>
    <property type="project" value="UniProtKB-SubCell"/>
</dbReference>
<dbReference type="Pfam" id="PF00535">
    <property type="entry name" value="Glycos_transf_2"/>
    <property type="match status" value="1"/>
</dbReference>
<evidence type="ECO:0000313" key="12">
    <source>
        <dbReference type="Proteomes" id="UP000321820"/>
    </source>
</evidence>
<dbReference type="PANTHER" id="PTHR43398:SF1">
    <property type="entry name" value="DOLICHOL-PHOSPHATE MANNOSYLTRANSFERASE SUBUNIT 1"/>
    <property type="match status" value="1"/>
</dbReference>
<dbReference type="AlphaFoldDB" id="A0A5B9E653"/>
<feature type="domain" description="GtrA/DPMS transmembrane" evidence="10">
    <location>
        <begin position="256"/>
        <end position="370"/>
    </location>
</feature>
<evidence type="ECO:0000256" key="8">
    <source>
        <dbReference type="SAM" id="Phobius"/>
    </source>
</evidence>
<evidence type="ECO:0000256" key="1">
    <source>
        <dbReference type="ARBA" id="ARBA00004141"/>
    </source>
</evidence>
<dbReference type="PANTHER" id="PTHR43398">
    <property type="entry name" value="DOLICHOL-PHOSPHATE MANNOSYLTRANSFERASE SUBUNIT 1"/>
    <property type="match status" value="1"/>
</dbReference>
<comment type="subcellular location">
    <subcellularLocation>
        <location evidence="1">Membrane</location>
        <topology evidence="1">Multi-pass membrane protein</topology>
    </subcellularLocation>
</comment>
<feature type="domain" description="Glycosyltransferase 2-like" evidence="9">
    <location>
        <begin position="21"/>
        <end position="183"/>
    </location>
</feature>
<feature type="transmembrane region" description="Helical" evidence="8">
    <location>
        <begin position="253"/>
        <end position="276"/>
    </location>
</feature>
<sequence>MSDFAVQLDLQQASNAVELAVILPTYNERANIVEAIRRTQTVLGNMPHEIIVVDDNSPDGTADVVRQLARQDSRIRLIHRIGRRGLSSAVIEGMMASTAPMLAVMDADMQHDESALPRMIEKMHREHLDLVIGTRNAHGGSMGNFARIRVRISQLSAQLSRSVCQCEVSDPMSGFFLVRDDFFRSAAPRLQTGGFKILLDLLASSDRKPRIGEIGYRFRTRMHGQSKLSFYVAVEYLFLIVNKLTGGHLCPRLTLFALTGASGLLVHFAVLAAMYLGLHSSFLTSQAVAAIAAMSTNFAVNNALQQSRLRGPRAWTGYLRFLMLCALGAIFSVSYANRLQLSHTPWALAALAGIAIGSVWNYAITQIFTWEAPQTRRAVSLSS</sequence>
<dbReference type="InterPro" id="IPR007267">
    <property type="entry name" value="GtrA_DPMS_TM"/>
</dbReference>
<evidence type="ECO:0000256" key="3">
    <source>
        <dbReference type="ARBA" id="ARBA00022676"/>
    </source>
</evidence>
<dbReference type="CDD" id="cd06442">
    <property type="entry name" value="DPM1_like"/>
    <property type="match status" value="1"/>
</dbReference>
<comment type="similarity">
    <text evidence="2">Belongs to the glycosyltransferase 2 family.</text>
</comment>
<feature type="transmembrane region" description="Helical" evidence="8">
    <location>
        <begin position="228"/>
        <end position="246"/>
    </location>
</feature>
<evidence type="ECO:0000313" key="11">
    <source>
        <dbReference type="EMBL" id="QEE27732.1"/>
    </source>
</evidence>
<dbReference type="Gene3D" id="3.90.550.10">
    <property type="entry name" value="Spore Coat Polysaccharide Biosynthesis Protein SpsA, Chain A"/>
    <property type="match status" value="1"/>
</dbReference>
<dbReference type="Pfam" id="PF04138">
    <property type="entry name" value="GtrA_DPMS_TM"/>
    <property type="match status" value="1"/>
</dbReference>
<keyword evidence="5 8" id="KW-0812">Transmembrane</keyword>
<feature type="transmembrane region" description="Helical" evidence="8">
    <location>
        <begin position="321"/>
        <end position="340"/>
    </location>
</feature>
<dbReference type="GO" id="GO:0004582">
    <property type="term" value="F:dolichyl-phosphate beta-D-mannosyltransferase activity"/>
    <property type="evidence" value="ECO:0007669"/>
    <property type="project" value="InterPro"/>
</dbReference>
<evidence type="ECO:0000256" key="6">
    <source>
        <dbReference type="ARBA" id="ARBA00022989"/>
    </source>
</evidence>
<dbReference type="Proteomes" id="UP000321820">
    <property type="component" value="Chromosome"/>
</dbReference>
<dbReference type="InterPro" id="IPR039528">
    <property type="entry name" value="DPM1-like"/>
</dbReference>
<dbReference type="KEGG" id="talb:FTW19_06825"/>
<proteinExistence type="inferred from homology"/>
<keyword evidence="3" id="KW-0328">Glycosyltransferase</keyword>
<gene>
    <name evidence="11" type="ORF">FTW19_06825</name>
</gene>
<feature type="transmembrane region" description="Helical" evidence="8">
    <location>
        <begin position="282"/>
        <end position="300"/>
    </location>
</feature>
<dbReference type="EMBL" id="CP042806">
    <property type="protein sequence ID" value="QEE27732.1"/>
    <property type="molecule type" value="Genomic_DNA"/>
</dbReference>
<keyword evidence="7 8" id="KW-0472">Membrane</keyword>
<keyword evidence="12" id="KW-1185">Reference proteome</keyword>
<reference evidence="11 12" key="1">
    <citation type="submission" date="2019-08" db="EMBL/GenBank/DDBJ databases">
        <title>Complete genome sequence of Terriglobus albidus strain ORNL.</title>
        <authorList>
            <person name="Podar M."/>
        </authorList>
    </citation>
    <scope>NUCLEOTIDE SEQUENCE [LARGE SCALE GENOMIC DNA]</scope>
    <source>
        <strain evidence="11 12">ORNL</strain>
    </source>
</reference>